<evidence type="ECO:0000313" key="3">
    <source>
        <dbReference type="Proteomes" id="UP001168990"/>
    </source>
</evidence>
<reference evidence="2" key="1">
    <citation type="journal article" date="2023" name="bioRxiv">
        <title>Scaffold-level genome assemblies of two parasitoid biocontrol wasps reveal the parthenogenesis mechanism and an associated novel virus.</title>
        <authorList>
            <person name="Inwood S."/>
            <person name="Skelly J."/>
            <person name="Guhlin J."/>
            <person name="Harrop T."/>
            <person name="Goldson S."/>
            <person name="Dearden P."/>
        </authorList>
    </citation>
    <scope>NUCLEOTIDE SEQUENCE</scope>
    <source>
        <strain evidence="2">Irish</strain>
        <tissue evidence="2">Whole body</tissue>
    </source>
</reference>
<reference evidence="2" key="2">
    <citation type="submission" date="2023-03" db="EMBL/GenBank/DDBJ databases">
        <authorList>
            <person name="Inwood S.N."/>
            <person name="Skelly J.G."/>
            <person name="Guhlin J."/>
            <person name="Harrop T.W.R."/>
            <person name="Goldson S.G."/>
            <person name="Dearden P.K."/>
        </authorList>
    </citation>
    <scope>NUCLEOTIDE SEQUENCE</scope>
    <source>
        <strain evidence="2">Irish</strain>
        <tissue evidence="2">Whole body</tissue>
    </source>
</reference>
<comment type="caution">
    <text evidence="2">The sequence shown here is derived from an EMBL/GenBank/DDBJ whole genome shotgun (WGS) entry which is preliminary data.</text>
</comment>
<organism evidence="2 3">
    <name type="scientific">Microctonus aethiopoides</name>
    <dbReference type="NCBI Taxonomy" id="144406"/>
    <lineage>
        <taxon>Eukaryota</taxon>
        <taxon>Metazoa</taxon>
        <taxon>Ecdysozoa</taxon>
        <taxon>Arthropoda</taxon>
        <taxon>Hexapoda</taxon>
        <taxon>Insecta</taxon>
        <taxon>Pterygota</taxon>
        <taxon>Neoptera</taxon>
        <taxon>Endopterygota</taxon>
        <taxon>Hymenoptera</taxon>
        <taxon>Apocrita</taxon>
        <taxon>Ichneumonoidea</taxon>
        <taxon>Braconidae</taxon>
        <taxon>Euphorinae</taxon>
        <taxon>Microctonus</taxon>
    </lineage>
</organism>
<name>A0AA39F9K6_9HYME</name>
<evidence type="ECO:0000256" key="1">
    <source>
        <dbReference type="SAM" id="MobiDB-lite"/>
    </source>
</evidence>
<dbReference type="AlphaFoldDB" id="A0AA39F9K6"/>
<gene>
    <name evidence="2" type="ORF">PV328_003990</name>
</gene>
<dbReference type="Proteomes" id="UP001168990">
    <property type="component" value="Unassembled WGS sequence"/>
</dbReference>
<feature type="region of interest" description="Disordered" evidence="1">
    <location>
        <begin position="1"/>
        <end position="27"/>
    </location>
</feature>
<accession>A0AA39F9K6</accession>
<sequence length="305" mass="35767">MSDSDNDNPTEIYEAGNAATSNLPPEKSREIYTKQCAEMCNARDGPSINSHSEYGNSSSKIENARNLRKYVSEFCFGTTCCQKRFYIQVSKDFNVDDLPVPLTSEEVILLQTFPPHKLRWSDIIYKHFGDQAPTNIFNILNDTMNYQNNVLRILHLREREIIGNLREKKMESLPYLSFTLYIPMEWMMTDTSYNDTIIYLMNIAEEYFNIHGCYEGLVIDIVGVQAILIVNIIERIIWFKRIRIEDDRRLPTVNYFPRIAFLHLEELWEFLPLSNLNNDNSNYNDNSDNNSDNNIVRTMMMMMLR</sequence>
<keyword evidence="3" id="KW-1185">Reference proteome</keyword>
<protein>
    <submittedName>
        <fullName evidence="2">Uncharacterized protein</fullName>
    </submittedName>
</protein>
<evidence type="ECO:0000313" key="2">
    <source>
        <dbReference type="EMBL" id="KAK0165483.1"/>
    </source>
</evidence>
<dbReference type="EMBL" id="JAQQBS010001422">
    <property type="protein sequence ID" value="KAK0165483.1"/>
    <property type="molecule type" value="Genomic_DNA"/>
</dbReference>
<proteinExistence type="predicted"/>